<dbReference type="Proteomes" id="UP001482620">
    <property type="component" value="Unassembled WGS sequence"/>
</dbReference>
<accession>A0ABV0TAV1</accession>
<comment type="caution">
    <text evidence="1">The sequence shown here is derived from an EMBL/GenBank/DDBJ whole genome shotgun (WGS) entry which is preliminary data.</text>
</comment>
<reference evidence="1 2" key="1">
    <citation type="submission" date="2021-06" db="EMBL/GenBank/DDBJ databases">
        <authorList>
            <person name="Palmer J.M."/>
        </authorList>
    </citation>
    <scope>NUCLEOTIDE SEQUENCE [LARGE SCALE GENOMIC DNA]</scope>
    <source>
        <strain evidence="2">if_2019</strain>
        <tissue evidence="1">Muscle</tissue>
    </source>
</reference>
<sequence>MCPSCPHHTQKEVLGFETTCRGRCYTLSVGFLSAFICHRHTHTHTASVQPGTTVNNETKALLCDQTHITVVFSLTAAPGLCQCIRTIRTWIQHGFEEDLFSLSAAGPTEEKGEGFDNT</sequence>
<gene>
    <name evidence="1" type="ORF">ILYODFUR_023448</name>
</gene>
<dbReference type="EMBL" id="JAHRIQ010025856">
    <property type="protein sequence ID" value="MEQ2229876.1"/>
    <property type="molecule type" value="Genomic_DNA"/>
</dbReference>
<evidence type="ECO:0000313" key="1">
    <source>
        <dbReference type="EMBL" id="MEQ2229876.1"/>
    </source>
</evidence>
<name>A0ABV0TAV1_9TELE</name>
<evidence type="ECO:0000313" key="2">
    <source>
        <dbReference type="Proteomes" id="UP001482620"/>
    </source>
</evidence>
<protein>
    <submittedName>
        <fullName evidence="1">Uncharacterized protein</fullName>
    </submittedName>
</protein>
<proteinExistence type="predicted"/>
<organism evidence="1 2">
    <name type="scientific">Ilyodon furcidens</name>
    <name type="common">goldbreast splitfin</name>
    <dbReference type="NCBI Taxonomy" id="33524"/>
    <lineage>
        <taxon>Eukaryota</taxon>
        <taxon>Metazoa</taxon>
        <taxon>Chordata</taxon>
        <taxon>Craniata</taxon>
        <taxon>Vertebrata</taxon>
        <taxon>Euteleostomi</taxon>
        <taxon>Actinopterygii</taxon>
        <taxon>Neopterygii</taxon>
        <taxon>Teleostei</taxon>
        <taxon>Neoteleostei</taxon>
        <taxon>Acanthomorphata</taxon>
        <taxon>Ovalentaria</taxon>
        <taxon>Atherinomorphae</taxon>
        <taxon>Cyprinodontiformes</taxon>
        <taxon>Goodeidae</taxon>
        <taxon>Ilyodon</taxon>
    </lineage>
</organism>
<keyword evidence="2" id="KW-1185">Reference proteome</keyword>